<reference evidence="1" key="1">
    <citation type="submission" date="2016-02" db="EMBL/GenBank/DDBJ databases">
        <title>WGS assembly of Manihot esculenta.</title>
        <authorList>
            <person name="Bredeson J.V."/>
            <person name="Prochnik S.E."/>
            <person name="Lyons J.B."/>
            <person name="Schmutz J."/>
            <person name="Grimwood J."/>
            <person name="Vrebalov J."/>
            <person name="Bart R.S."/>
            <person name="Amuge T."/>
            <person name="Ferguson M.E."/>
            <person name="Green R."/>
            <person name="Putnam N."/>
            <person name="Stites J."/>
            <person name="Rounsley S."/>
            <person name="Rokhsar D.S."/>
        </authorList>
    </citation>
    <scope>NUCLEOTIDE SEQUENCE [LARGE SCALE GENOMIC DNA]</scope>
    <source>
        <tissue evidence="1">Leaf</tissue>
    </source>
</reference>
<proteinExistence type="predicted"/>
<evidence type="ECO:0000313" key="1">
    <source>
        <dbReference type="EMBL" id="OAY50494.1"/>
    </source>
</evidence>
<name>A0A2C9VW41_MANES</name>
<dbReference type="EMBL" id="CM004391">
    <property type="protein sequence ID" value="OAY50494.1"/>
    <property type="molecule type" value="Genomic_DNA"/>
</dbReference>
<dbReference type="AlphaFoldDB" id="A0A2C9VW41"/>
<sequence>MAEEHHNKAHEPETPLLLRGQLWNPRIVGCLISWGRKRKRSLKRR</sequence>
<gene>
    <name evidence="1" type="ORF">MANES_05G140500</name>
</gene>
<accession>A0A2C9VW41</accession>
<organism evidence="1">
    <name type="scientific">Manihot esculenta</name>
    <name type="common">Cassava</name>
    <name type="synonym">Jatropha manihot</name>
    <dbReference type="NCBI Taxonomy" id="3983"/>
    <lineage>
        <taxon>Eukaryota</taxon>
        <taxon>Viridiplantae</taxon>
        <taxon>Streptophyta</taxon>
        <taxon>Embryophyta</taxon>
        <taxon>Tracheophyta</taxon>
        <taxon>Spermatophyta</taxon>
        <taxon>Magnoliopsida</taxon>
        <taxon>eudicotyledons</taxon>
        <taxon>Gunneridae</taxon>
        <taxon>Pentapetalae</taxon>
        <taxon>rosids</taxon>
        <taxon>fabids</taxon>
        <taxon>Malpighiales</taxon>
        <taxon>Euphorbiaceae</taxon>
        <taxon>Crotonoideae</taxon>
        <taxon>Manihoteae</taxon>
        <taxon>Manihot</taxon>
    </lineage>
</organism>
<protein>
    <submittedName>
        <fullName evidence="1">Uncharacterized protein</fullName>
    </submittedName>
</protein>